<feature type="binding site" evidence="11">
    <location>
        <position position="72"/>
    </location>
    <ligand>
        <name>Na(+)</name>
        <dbReference type="ChEBI" id="CHEBI:29101"/>
        <note>structural</note>
    </ligand>
</feature>
<dbReference type="HAMAP" id="MF_00454">
    <property type="entry name" value="FluC"/>
    <property type="match status" value="1"/>
</dbReference>
<evidence type="ECO:0000256" key="9">
    <source>
        <dbReference type="ARBA" id="ARBA00035120"/>
    </source>
</evidence>
<keyword evidence="11" id="KW-0813">Transport</keyword>
<evidence type="ECO:0000256" key="5">
    <source>
        <dbReference type="ARBA" id="ARBA00022989"/>
    </source>
</evidence>
<dbReference type="PANTHER" id="PTHR28259">
    <property type="entry name" value="FLUORIDE EXPORT PROTEIN 1-RELATED"/>
    <property type="match status" value="1"/>
</dbReference>
<keyword evidence="13" id="KW-1185">Reference proteome</keyword>
<comment type="function">
    <text evidence="11">Fluoride-specific ion channel. Important for reducing fluoride concentration in the cell, thus reducing its toxicity.</text>
</comment>
<evidence type="ECO:0000256" key="3">
    <source>
        <dbReference type="ARBA" id="ARBA00022519"/>
    </source>
</evidence>
<feature type="binding site" evidence="11">
    <location>
        <position position="75"/>
    </location>
    <ligand>
        <name>Na(+)</name>
        <dbReference type="ChEBI" id="CHEBI:29101"/>
        <note>structural</note>
    </ligand>
</feature>
<dbReference type="GO" id="GO:0046872">
    <property type="term" value="F:metal ion binding"/>
    <property type="evidence" value="ECO:0007669"/>
    <property type="project" value="UniProtKB-KW"/>
</dbReference>
<dbReference type="GO" id="GO:0062054">
    <property type="term" value="F:fluoride channel activity"/>
    <property type="evidence" value="ECO:0007669"/>
    <property type="project" value="UniProtKB-UniRule"/>
</dbReference>
<dbReference type="NCBIfam" id="TIGR00494">
    <property type="entry name" value="crcB"/>
    <property type="match status" value="1"/>
</dbReference>
<comment type="activity regulation">
    <text evidence="11">Na(+) is not transported, but it plays an essential structural role and its presence is essential for fluoride channel function.</text>
</comment>
<comment type="similarity">
    <text evidence="9 11">Belongs to the fluoride channel Fluc/FEX (TC 1.A.43) family.</text>
</comment>
<evidence type="ECO:0000256" key="11">
    <source>
        <dbReference type="HAMAP-Rule" id="MF_00454"/>
    </source>
</evidence>
<keyword evidence="6 11" id="KW-0406">Ion transport</keyword>
<keyword evidence="8 11" id="KW-0407">Ion channel</keyword>
<dbReference type="RefSeq" id="WP_172658136.1">
    <property type="nucleotide sequence ID" value="NZ_CP053844.1"/>
</dbReference>
<keyword evidence="4 11" id="KW-0812">Transmembrane</keyword>
<dbReference type="GO" id="GO:0005886">
    <property type="term" value="C:plasma membrane"/>
    <property type="evidence" value="ECO:0007669"/>
    <property type="project" value="UniProtKB-SubCell"/>
</dbReference>
<keyword evidence="3" id="KW-0997">Cell inner membrane</keyword>
<feature type="transmembrane region" description="Helical" evidence="11">
    <location>
        <begin position="94"/>
        <end position="118"/>
    </location>
</feature>
<protein>
    <recommendedName>
        <fullName evidence="11">Fluoride-specific ion channel FluC</fullName>
    </recommendedName>
</protein>
<feature type="transmembrane region" description="Helical" evidence="11">
    <location>
        <begin position="64"/>
        <end position="82"/>
    </location>
</feature>
<keyword evidence="7 11" id="KW-0472">Membrane</keyword>
<evidence type="ECO:0000313" key="12">
    <source>
        <dbReference type="EMBL" id="CZE46861.1"/>
    </source>
</evidence>
<evidence type="ECO:0000256" key="7">
    <source>
        <dbReference type="ARBA" id="ARBA00023136"/>
    </source>
</evidence>
<evidence type="ECO:0000313" key="13">
    <source>
        <dbReference type="Proteomes" id="UP000069632"/>
    </source>
</evidence>
<dbReference type="Proteomes" id="UP000069632">
    <property type="component" value="Unassembled WGS sequence"/>
</dbReference>
<evidence type="ECO:0000256" key="10">
    <source>
        <dbReference type="ARBA" id="ARBA00035585"/>
    </source>
</evidence>
<keyword evidence="11" id="KW-0915">Sodium</keyword>
<feature type="transmembrane region" description="Helical" evidence="11">
    <location>
        <begin position="30"/>
        <end position="52"/>
    </location>
</feature>
<evidence type="ECO:0000256" key="2">
    <source>
        <dbReference type="ARBA" id="ARBA00022475"/>
    </source>
</evidence>
<dbReference type="EMBL" id="FIZP01000001">
    <property type="protein sequence ID" value="CZE46861.1"/>
    <property type="molecule type" value="Genomic_DNA"/>
</dbReference>
<evidence type="ECO:0000256" key="8">
    <source>
        <dbReference type="ARBA" id="ARBA00023303"/>
    </source>
</evidence>
<comment type="catalytic activity">
    <reaction evidence="10">
        <text>fluoride(in) = fluoride(out)</text>
        <dbReference type="Rhea" id="RHEA:76159"/>
        <dbReference type="ChEBI" id="CHEBI:17051"/>
    </reaction>
    <physiologicalReaction direction="left-to-right" evidence="10">
        <dbReference type="Rhea" id="RHEA:76160"/>
    </physiologicalReaction>
</comment>
<dbReference type="Pfam" id="PF02537">
    <property type="entry name" value="CRCB"/>
    <property type="match status" value="1"/>
</dbReference>
<dbReference type="AlphaFoldDB" id="A0A128EEA5"/>
<gene>
    <name evidence="11 12" type="primary">crcB</name>
    <name evidence="11" type="synonym">fluC</name>
    <name evidence="12" type="ORF">ERS672216_00594</name>
</gene>
<dbReference type="GO" id="GO:0140114">
    <property type="term" value="P:cellular detoxification of fluoride"/>
    <property type="evidence" value="ECO:0007669"/>
    <property type="project" value="UniProtKB-UniRule"/>
</dbReference>
<reference evidence="12 13" key="1">
    <citation type="submission" date="2016-02" db="EMBL/GenBank/DDBJ databases">
        <authorList>
            <consortium name="Pathogen Informatics"/>
        </authorList>
    </citation>
    <scope>NUCLEOTIDE SEQUENCE [LARGE SCALE GENOMIC DNA]</scope>
    <source>
        <strain evidence="12 13">RC20</strain>
    </source>
</reference>
<evidence type="ECO:0000256" key="4">
    <source>
        <dbReference type="ARBA" id="ARBA00022692"/>
    </source>
</evidence>
<dbReference type="InterPro" id="IPR003691">
    <property type="entry name" value="FluC"/>
</dbReference>
<keyword evidence="2 11" id="KW-1003">Cell membrane</keyword>
<sequence>MLLLVGVGGFFGAILRAVITQICFKILPYTLPFGTLFVNVMGGFLIGVFMTLSDKFVINSELRSLLVTGFLGALTTFSTFAYENILLLQSGNFTSFGLNVILNVSLSVLACYAGVLIANL</sequence>
<keyword evidence="5 11" id="KW-1133">Transmembrane helix</keyword>
<keyword evidence="11" id="KW-0479">Metal-binding</keyword>
<organism evidence="12 13">
    <name type="scientific">Campylobacter geochelonis</name>
    <dbReference type="NCBI Taxonomy" id="1780362"/>
    <lineage>
        <taxon>Bacteria</taxon>
        <taxon>Pseudomonadati</taxon>
        <taxon>Campylobacterota</taxon>
        <taxon>Epsilonproteobacteria</taxon>
        <taxon>Campylobacterales</taxon>
        <taxon>Campylobacteraceae</taxon>
        <taxon>Campylobacter</taxon>
    </lineage>
</organism>
<name>A0A128EEA5_9BACT</name>
<evidence type="ECO:0000256" key="1">
    <source>
        <dbReference type="ARBA" id="ARBA00004651"/>
    </source>
</evidence>
<comment type="subcellular location">
    <subcellularLocation>
        <location evidence="1 11">Cell membrane</location>
        <topology evidence="1 11">Multi-pass membrane protein</topology>
    </subcellularLocation>
</comment>
<proteinExistence type="inferred from homology"/>
<dbReference type="PANTHER" id="PTHR28259:SF1">
    <property type="entry name" value="FLUORIDE EXPORT PROTEIN 1-RELATED"/>
    <property type="match status" value="1"/>
</dbReference>
<accession>A0A128EEA5</accession>
<evidence type="ECO:0000256" key="6">
    <source>
        <dbReference type="ARBA" id="ARBA00023065"/>
    </source>
</evidence>